<feature type="chain" id="PRO_5032786254" description="Lipase" evidence="9">
    <location>
        <begin position="24"/>
        <end position="418"/>
    </location>
</feature>
<evidence type="ECO:0000256" key="3">
    <source>
        <dbReference type="ARBA" id="ARBA00022801"/>
    </source>
</evidence>
<dbReference type="EMBL" id="JAACXV010000016">
    <property type="protein sequence ID" value="KAF7287117.1"/>
    <property type="molecule type" value="Genomic_DNA"/>
</dbReference>
<keyword evidence="4 7" id="KW-0442">Lipid degradation</keyword>
<evidence type="ECO:0000256" key="7">
    <source>
        <dbReference type="PIRNR" id="PIRNR000862"/>
    </source>
</evidence>
<dbReference type="PIRSF" id="PIRSF000862">
    <property type="entry name" value="Steryl_ester_lip"/>
    <property type="match status" value="1"/>
</dbReference>
<evidence type="ECO:0000256" key="4">
    <source>
        <dbReference type="ARBA" id="ARBA00022963"/>
    </source>
</evidence>
<evidence type="ECO:0000256" key="1">
    <source>
        <dbReference type="ARBA" id="ARBA00010701"/>
    </source>
</evidence>
<keyword evidence="6" id="KW-0325">Glycoprotein</keyword>
<evidence type="ECO:0000256" key="9">
    <source>
        <dbReference type="SAM" id="SignalP"/>
    </source>
</evidence>
<keyword evidence="5" id="KW-0443">Lipid metabolism</keyword>
<dbReference type="Proteomes" id="UP000625711">
    <property type="component" value="Unassembled WGS sequence"/>
</dbReference>
<feature type="active site" description="Nucleophile" evidence="8">
    <location>
        <position position="174"/>
    </location>
</feature>
<dbReference type="SUPFAM" id="SSF53474">
    <property type="entry name" value="alpha/beta-Hydrolases"/>
    <property type="match status" value="1"/>
</dbReference>
<feature type="active site" description="Charge relay system" evidence="8">
    <location>
        <position position="378"/>
    </location>
</feature>
<dbReference type="PANTHER" id="PTHR11005">
    <property type="entry name" value="LYSOSOMAL ACID LIPASE-RELATED"/>
    <property type="match status" value="1"/>
</dbReference>
<evidence type="ECO:0000259" key="10">
    <source>
        <dbReference type="Pfam" id="PF04083"/>
    </source>
</evidence>
<evidence type="ECO:0000313" key="11">
    <source>
        <dbReference type="EMBL" id="KAF7287117.1"/>
    </source>
</evidence>
<sequence length="418" mass="48226">MAGVKLNKLNTVILVLNIVVVYSKKYHPETFLNVEQKIRYHGYPAEVYQIETEDDYLIPFYRIPYSPYRGNRNVKNKSIVILMHGMGGCPENFMVLGRQSLPYYFSDKGLDVWLFSSRGTSSPFKKMHKYLDWNDGPEYWKFSCHDIAIHDLSAAIDFAISHSDQKKVFLVGHSAGGTNMYTLLAEKPEYNDKVKIGVSWGNAMILKRFDFPLGLFCVSFGDLLKGIVKYFNMGELFPQLQILRPLLREMCNDPEWVKACIKTSWFIGSQRSYITDPKDIGVMVTLAPPRVSIKQAFHYMDNLITGRFQKFDYGTKENLKRYGTRRPPLYNTSAVTAPIAFIYGHCDSFFLKGDYYESAELLPNVVTVYEVPFKKYTHADFILSRNSTSMTYEPTYNLFKNYDNGIIPPRFIPPANYT</sequence>
<reference evidence="11" key="1">
    <citation type="submission" date="2020-08" db="EMBL/GenBank/DDBJ databases">
        <title>Genome sequencing and assembly of the red palm weevil Rhynchophorus ferrugineus.</title>
        <authorList>
            <person name="Dias G.B."/>
            <person name="Bergman C.M."/>
            <person name="Manee M."/>
        </authorList>
    </citation>
    <scope>NUCLEOTIDE SEQUENCE</scope>
    <source>
        <strain evidence="11">AA-2017</strain>
        <tissue evidence="11">Whole larva</tissue>
    </source>
</reference>
<dbReference type="InterPro" id="IPR006693">
    <property type="entry name" value="AB_hydrolase_lipase"/>
</dbReference>
<proteinExistence type="inferred from homology"/>
<comment type="caution">
    <text evidence="11">The sequence shown here is derived from an EMBL/GenBank/DDBJ whole genome shotgun (WGS) entry which is preliminary data.</text>
</comment>
<keyword evidence="2 9" id="KW-0732">Signal</keyword>
<evidence type="ECO:0000256" key="6">
    <source>
        <dbReference type="ARBA" id="ARBA00023180"/>
    </source>
</evidence>
<dbReference type="GO" id="GO:0016042">
    <property type="term" value="P:lipid catabolic process"/>
    <property type="evidence" value="ECO:0007669"/>
    <property type="project" value="UniProtKB-KW"/>
</dbReference>
<feature type="signal peptide" evidence="9">
    <location>
        <begin position="1"/>
        <end position="23"/>
    </location>
</feature>
<protein>
    <recommendedName>
        <fullName evidence="7">Lipase</fullName>
    </recommendedName>
</protein>
<dbReference type="InterPro" id="IPR029058">
    <property type="entry name" value="AB_hydrolase_fold"/>
</dbReference>
<keyword evidence="12" id="KW-1185">Reference proteome</keyword>
<dbReference type="FunFam" id="3.40.50.1820:FF:000057">
    <property type="entry name" value="Lipase"/>
    <property type="match status" value="1"/>
</dbReference>
<dbReference type="Pfam" id="PF04083">
    <property type="entry name" value="Abhydro_lipase"/>
    <property type="match status" value="1"/>
</dbReference>
<accession>A0A834IU43</accession>
<dbReference type="AlphaFoldDB" id="A0A834IU43"/>
<dbReference type="GO" id="GO:0016788">
    <property type="term" value="F:hydrolase activity, acting on ester bonds"/>
    <property type="evidence" value="ECO:0007669"/>
    <property type="project" value="InterPro"/>
</dbReference>
<evidence type="ECO:0000313" key="12">
    <source>
        <dbReference type="Proteomes" id="UP000625711"/>
    </source>
</evidence>
<comment type="similarity">
    <text evidence="1 7">Belongs to the AB hydrolase superfamily. Lipase family.</text>
</comment>
<feature type="domain" description="Partial AB-hydrolase lipase" evidence="10">
    <location>
        <begin position="35"/>
        <end position="95"/>
    </location>
</feature>
<feature type="active site" description="Charge relay system" evidence="8">
    <location>
        <position position="347"/>
    </location>
</feature>
<name>A0A834IU43_RHYFE</name>
<evidence type="ECO:0000256" key="8">
    <source>
        <dbReference type="PIRSR" id="PIRSR000862-1"/>
    </source>
</evidence>
<organism evidence="11 12">
    <name type="scientific">Rhynchophorus ferrugineus</name>
    <name type="common">Red palm weevil</name>
    <name type="synonym">Curculio ferrugineus</name>
    <dbReference type="NCBI Taxonomy" id="354439"/>
    <lineage>
        <taxon>Eukaryota</taxon>
        <taxon>Metazoa</taxon>
        <taxon>Ecdysozoa</taxon>
        <taxon>Arthropoda</taxon>
        <taxon>Hexapoda</taxon>
        <taxon>Insecta</taxon>
        <taxon>Pterygota</taxon>
        <taxon>Neoptera</taxon>
        <taxon>Endopterygota</taxon>
        <taxon>Coleoptera</taxon>
        <taxon>Polyphaga</taxon>
        <taxon>Cucujiformia</taxon>
        <taxon>Curculionidae</taxon>
        <taxon>Dryophthorinae</taxon>
        <taxon>Rhynchophorus</taxon>
    </lineage>
</organism>
<evidence type="ECO:0000256" key="2">
    <source>
        <dbReference type="ARBA" id="ARBA00022729"/>
    </source>
</evidence>
<keyword evidence="3 7" id="KW-0378">Hydrolase</keyword>
<dbReference type="Gene3D" id="3.40.50.1820">
    <property type="entry name" value="alpha/beta hydrolase"/>
    <property type="match status" value="1"/>
</dbReference>
<dbReference type="OrthoDB" id="9974421at2759"/>
<dbReference type="InterPro" id="IPR025483">
    <property type="entry name" value="Lipase_euk"/>
</dbReference>
<gene>
    <name evidence="11" type="ORF">GWI33_002494</name>
</gene>
<evidence type="ECO:0000256" key="5">
    <source>
        <dbReference type="ARBA" id="ARBA00023098"/>
    </source>
</evidence>